<organism evidence="7 8">
    <name type="scientific">Halopenitus salinus</name>
    <dbReference type="NCBI Taxonomy" id="1198295"/>
    <lineage>
        <taxon>Archaea</taxon>
        <taxon>Methanobacteriati</taxon>
        <taxon>Methanobacteriota</taxon>
        <taxon>Stenosarchaea group</taxon>
        <taxon>Halobacteria</taxon>
        <taxon>Halobacteriales</taxon>
        <taxon>Haloferacaceae</taxon>
        <taxon>Halopenitus</taxon>
    </lineage>
</organism>
<dbReference type="PROSITE" id="PS50106">
    <property type="entry name" value="PDZ"/>
    <property type="match status" value="1"/>
</dbReference>
<dbReference type="InterPro" id="IPR041489">
    <property type="entry name" value="PDZ_6"/>
</dbReference>
<dbReference type="GO" id="GO:0008233">
    <property type="term" value="F:peptidase activity"/>
    <property type="evidence" value="ECO:0007669"/>
    <property type="project" value="UniProtKB-KW"/>
</dbReference>
<sequence length="593" mass="61738">MSTLFWILSGVLAYTAIAMWLRNRGALPESVRISGPLTTIHTTRGRALLDRLARPKRFIRAIANLGVGVALVVMAGTFLLLIFNAIEILSNPPAPTGINTPQNVLIIPGVNDFLPLTVAVEIVFGLLVALVVHEGAHGLLCRVEDIEIDSMGVALFTLLPIGAFVEPDEESTKRADRGDRTRMFAAGVTANLIVVIVTFGLLFVPIAGAVSVAPGAAVGGAYPGSPAAESGIGSGDRIVAVDGTPVETPDELRDVLSENPNERVTVALHDGRERVVDRRLLVTGVAAVSPLAGENGLSANDTIAAVDGEPVRTEAALREAVRDGDVHTFETANGTTVEGPAGALVAVVPDAPFDAAGAPAGEHVVITAVGDERVVDQRGLSEAIDARAANETVTIVAYRDGERVEYDVELGSIAAADGTDDDGAYLGVQIAGGVSGVTADSLGVRSYPAGQYLSMLTGSASDSLVGTLLLVTVLPFYSIVDPATDYNFAGFVGTNVPFYEVSGPLSVLGDPAVFLAANLLFWTGWINLQLAFFNCIPAFPLDGGRILRTATEAVVSRLPVSSKSELTRAITTAIGVTMLAALSVMLFGPMLLQ</sequence>
<dbReference type="AlphaFoldDB" id="A0ABD5UT19"/>
<comment type="caution">
    <text evidence="7">The sequence shown here is derived from an EMBL/GenBank/DDBJ whole genome shotgun (WGS) entry which is preliminary data.</text>
</comment>
<accession>A0ABD5UT19</accession>
<protein>
    <submittedName>
        <fullName evidence="7">Site-2 protease family protein</fullName>
    </submittedName>
</protein>
<dbReference type="GO" id="GO:0006508">
    <property type="term" value="P:proteolysis"/>
    <property type="evidence" value="ECO:0007669"/>
    <property type="project" value="UniProtKB-KW"/>
</dbReference>
<dbReference type="RefSeq" id="WP_379743257.1">
    <property type="nucleotide sequence ID" value="NZ_JBHSVN010000001.1"/>
</dbReference>
<feature type="transmembrane region" description="Helical" evidence="5">
    <location>
        <begin position="183"/>
        <end position="204"/>
    </location>
</feature>
<dbReference type="PANTHER" id="PTHR13325:SF3">
    <property type="entry name" value="MEMBRANE-BOUND TRANSCRIPTION FACTOR SITE-2 PROTEASE"/>
    <property type="match status" value="1"/>
</dbReference>
<dbReference type="SUPFAM" id="SSF50156">
    <property type="entry name" value="PDZ domain-like"/>
    <property type="match status" value="3"/>
</dbReference>
<keyword evidence="7" id="KW-0645">Protease</keyword>
<dbReference type="Pfam" id="PF02163">
    <property type="entry name" value="Peptidase_M50"/>
    <property type="match status" value="1"/>
</dbReference>
<evidence type="ECO:0000313" key="7">
    <source>
        <dbReference type="EMBL" id="MFC6892655.1"/>
    </source>
</evidence>
<evidence type="ECO:0000259" key="6">
    <source>
        <dbReference type="PROSITE" id="PS50106"/>
    </source>
</evidence>
<feature type="transmembrane region" description="Helical" evidence="5">
    <location>
        <begin position="569"/>
        <end position="592"/>
    </location>
</feature>
<dbReference type="InterPro" id="IPR001478">
    <property type="entry name" value="PDZ"/>
</dbReference>
<dbReference type="CDD" id="cd06159">
    <property type="entry name" value="S2P-M50_PDZ_Arch"/>
    <property type="match status" value="1"/>
</dbReference>
<feature type="transmembrane region" description="Helical" evidence="5">
    <location>
        <begin position="6"/>
        <end position="22"/>
    </location>
</feature>
<evidence type="ECO:0000256" key="2">
    <source>
        <dbReference type="ARBA" id="ARBA00022692"/>
    </source>
</evidence>
<evidence type="ECO:0000256" key="5">
    <source>
        <dbReference type="SAM" id="Phobius"/>
    </source>
</evidence>
<keyword evidence="4 5" id="KW-0472">Membrane</keyword>
<reference evidence="7 8" key="1">
    <citation type="journal article" date="2019" name="Int. J. Syst. Evol. Microbiol.">
        <title>The Global Catalogue of Microorganisms (GCM) 10K type strain sequencing project: providing services to taxonomists for standard genome sequencing and annotation.</title>
        <authorList>
            <consortium name="The Broad Institute Genomics Platform"/>
            <consortium name="The Broad Institute Genome Sequencing Center for Infectious Disease"/>
            <person name="Wu L."/>
            <person name="Ma J."/>
        </authorList>
    </citation>
    <scope>NUCLEOTIDE SEQUENCE [LARGE SCALE GENOMIC DNA]</scope>
    <source>
        <strain evidence="7 8">SKJ47</strain>
    </source>
</reference>
<dbReference type="InterPro" id="IPR001193">
    <property type="entry name" value="MBTPS2"/>
</dbReference>
<dbReference type="Pfam" id="PF17820">
    <property type="entry name" value="PDZ_6"/>
    <property type="match status" value="1"/>
</dbReference>
<keyword evidence="7" id="KW-0378">Hydrolase</keyword>
<dbReference type="EMBL" id="JBHSXL010000008">
    <property type="protein sequence ID" value="MFC6892655.1"/>
    <property type="molecule type" value="Genomic_DNA"/>
</dbReference>
<proteinExistence type="predicted"/>
<evidence type="ECO:0000256" key="3">
    <source>
        <dbReference type="ARBA" id="ARBA00022989"/>
    </source>
</evidence>
<keyword evidence="8" id="KW-1185">Reference proteome</keyword>
<keyword evidence="3 5" id="KW-1133">Transmembrane helix</keyword>
<keyword evidence="2 5" id="KW-0812">Transmembrane</keyword>
<name>A0ABD5UT19_9EURY</name>
<dbReference type="PANTHER" id="PTHR13325">
    <property type="entry name" value="PROTEASE M50 MEMBRANE-BOUND TRANSCRIPTION FACTOR SITE 2 PROTEASE"/>
    <property type="match status" value="1"/>
</dbReference>
<dbReference type="SMART" id="SM00228">
    <property type="entry name" value="PDZ"/>
    <property type="match status" value="1"/>
</dbReference>
<feature type="transmembrane region" description="Helical" evidence="5">
    <location>
        <begin position="61"/>
        <end position="86"/>
    </location>
</feature>
<feature type="transmembrane region" description="Helical" evidence="5">
    <location>
        <begin position="113"/>
        <end position="132"/>
    </location>
</feature>
<evidence type="ECO:0000256" key="1">
    <source>
        <dbReference type="ARBA" id="ARBA00004127"/>
    </source>
</evidence>
<comment type="subcellular location">
    <subcellularLocation>
        <location evidence="1">Endomembrane system</location>
        <topology evidence="1">Multi-pass membrane protein</topology>
    </subcellularLocation>
</comment>
<evidence type="ECO:0000256" key="4">
    <source>
        <dbReference type="ARBA" id="ARBA00023136"/>
    </source>
</evidence>
<dbReference type="GO" id="GO:0012505">
    <property type="term" value="C:endomembrane system"/>
    <property type="evidence" value="ECO:0007669"/>
    <property type="project" value="UniProtKB-SubCell"/>
</dbReference>
<dbReference type="Gene3D" id="2.30.42.10">
    <property type="match status" value="3"/>
</dbReference>
<dbReference type="InterPro" id="IPR008915">
    <property type="entry name" value="Peptidase_M50"/>
</dbReference>
<feature type="domain" description="PDZ" evidence="6">
    <location>
        <begin position="199"/>
        <end position="247"/>
    </location>
</feature>
<evidence type="ECO:0000313" key="8">
    <source>
        <dbReference type="Proteomes" id="UP001596296"/>
    </source>
</evidence>
<dbReference type="Proteomes" id="UP001596296">
    <property type="component" value="Unassembled WGS sequence"/>
</dbReference>
<gene>
    <name evidence="7" type="ORF">ACFQE9_08560</name>
</gene>
<dbReference type="InterPro" id="IPR036034">
    <property type="entry name" value="PDZ_sf"/>
</dbReference>